<dbReference type="InterPro" id="IPR007621">
    <property type="entry name" value="TPM_dom"/>
</dbReference>
<feature type="compositionally biased region" description="Gly residues" evidence="1">
    <location>
        <begin position="474"/>
        <end position="500"/>
    </location>
</feature>
<dbReference type="AlphaFoldDB" id="A0A644V1E0"/>
<accession>A0A644V1E0</accession>
<evidence type="ECO:0000259" key="3">
    <source>
        <dbReference type="Pfam" id="PF04536"/>
    </source>
</evidence>
<protein>
    <recommendedName>
        <fullName evidence="3">TPM domain-containing protein</fullName>
    </recommendedName>
</protein>
<feature type="region of interest" description="Disordered" evidence="1">
    <location>
        <begin position="467"/>
        <end position="500"/>
    </location>
</feature>
<keyword evidence="2" id="KW-1133">Transmembrane helix</keyword>
<keyword evidence="2" id="KW-0812">Transmembrane</keyword>
<dbReference type="Pfam" id="PF04536">
    <property type="entry name" value="TPM_phosphatase"/>
    <property type="match status" value="1"/>
</dbReference>
<feature type="transmembrane region" description="Helical" evidence="2">
    <location>
        <begin position="251"/>
        <end position="271"/>
    </location>
</feature>
<dbReference type="Gene3D" id="3.10.310.50">
    <property type="match status" value="1"/>
</dbReference>
<evidence type="ECO:0000256" key="2">
    <source>
        <dbReference type="SAM" id="Phobius"/>
    </source>
</evidence>
<dbReference type="EMBL" id="VSSQ01000195">
    <property type="protein sequence ID" value="MPL84825.1"/>
    <property type="molecule type" value="Genomic_DNA"/>
</dbReference>
<sequence>MKNSLLILIIVMLCATGNVMGQWEPQTVINQRAISNQFVSDADGNLDPADVMQLNRILQETEQATGVQFAIVIVNEISEKWDIMSFGVELFNHWGLGQREKNNGLMLLIVMNTREWRFFSGYGVEGQLPDALLIRLGNNHIVPAFRDNQYGKGLTEVSEKIRKILIDRDKEAAVAYHMKYEPWWDTFQLTLWLVWLAIMGIALYSDQRKKKKQPKAPETKSVFKTELNAAGVMVLAPDKPAKTVVWGHDRLTRFVSLYFMAGIVPGMASYYDEVFSNPVGNAFIGMYIYLLLLSVIVQYKINKNANQVSADGPSRFLNLSGANNAMILRILLFPMAFLPYYFLYKKRLNRLKDQAIDCGQCSLKARPLQREVYPEYLSPAELVEIKEKSRDTRLYQCDEGHITKILFEGKLAPAFRMCQKCKTLTMVKTGEETLVSATYTSQGNGRREFTCRHCGAKMLVPFVIPVKQRSSPGSGSGSGGSRGGSWGGGRTGGGGAGGRW</sequence>
<feature type="transmembrane region" description="Helical" evidence="2">
    <location>
        <begin position="283"/>
        <end position="301"/>
    </location>
</feature>
<gene>
    <name evidence="4" type="ORF">SDC9_30790</name>
</gene>
<dbReference type="PANTHER" id="PTHR30373:SF2">
    <property type="entry name" value="UPF0603 PROTEIN YGCG"/>
    <property type="match status" value="1"/>
</dbReference>
<feature type="transmembrane region" description="Helical" evidence="2">
    <location>
        <begin position="187"/>
        <end position="205"/>
    </location>
</feature>
<evidence type="ECO:0000256" key="1">
    <source>
        <dbReference type="SAM" id="MobiDB-lite"/>
    </source>
</evidence>
<name>A0A644V1E0_9ZZZZ</name>
<feature type="transmembrane region" description="Helical" evidence="2">
    <location>
        <begin position="322"/>
        <end position="343"/>
    </location>
</feature>
<evidence type="ECO:0000313" key="4">
    <source>
        <dbReference type="EMBL" id="MPL84825.1"/>
    </source>
</evidence>
<organism evidence="4">
    <name type="scientific">bioreactor metagenome</name>
    <dbReference type="NCBI Taxonomy" id="1076179"/>
    <lineage>
        <taxon>unclassified sequences</taxon>
        <taxon>metagenomes</taxon>
        <taxon>ecological metagenomes</taxon>
    </lineage>
</organism>
<proteinExistence type="predicted"/>
<comment type="caution">
    <text evidence="4">The sequence shown here is derived from an EMBL/GenBank/DDBJ whole genome shotgun (WGS) entry which is preliminary data.</text>
</comment>
<dbReference type="PANTHER" id="PTHR30373">
    <property type="entry name" value="UPF0603 PROTEIN YGCG"/>
    <property type="match status" value="1"/>
</dbReference>
<reference evidence="4" key="1">
    <citation type="submission" date="2019-08" db="EMBL/GenBank/DDBJ databases">
        <authorList>
            <person name="Kucharzyk K."/>
            <person name="Murdoch R.W."/>
            <person name="Higgins S."/>
            <person name="Loffler F."/>
        </authorList>
    </citation>
    <scope>NUCLEOTIDE SEQUENCE</scope>
</reference>
<keyword evidence="2" id="KW-0472">Membrane</keyword>
<feature type="domain" description="TPM" evidence="3">
    <location>
        <begin position="39"/>
        <end position="163"/>
    </location>
</feature>